<dbReference type="Proteomes" id="UP001153636">
    <property type="component" value="Chromosome 9"/>
</dbReference>
<evidence type="ECO:0000313" key="2">
    <source>
        <dbReference type="EMBL" id="CAH1115317.1"/>
    </source>
</evidence>
<name>A0A9P0DFB2_9CUCU</name>
<gene>
    <name evidence="2" type="ORF">PSYICH_LOCUS15090</name>
</gene>
<sequence>MMVTAISALVKLVADLSRDQTLVRQSLTSLNLDKEVKDMAGIEATDGFLFEENLTDRVKASKALKKSENELKRSKPKKHLNFKQPSKRLQSVGSYTPYRYARNTPLKYVGKSGHHHTESQKPRDRSKRRY</sequence>
<proteinExistence type="predicted"/>
<evidence type="ECO:0000313" key="3">
    <source>
        <dbReference type="Proteomes" id="UP001153636"/>
    </source>
</evidence>
<dbReference type="OrthoDB" id="6767550at2759"/>
<feature type="compositionally biased region" description="Polar residues" evidence="1">
    <location>
        <begin position="83"/>
        <end position="94"/>
    </location>
</feature>
<feature type="compositionally biased region" description="Basic and acidic residues" evidence="1">
    <location>
        <begin position="64"/>
        <end position="73"/>
    </location>
</feature>
<organism evidence="2 3">
    <name type="scientific">Psylliodes chrysocephalus</name>
    <dbReference type="NCBI Taxonomy" id="3402493"/>
    <lineage>
        <taxon>Eukaryota</taxon>
        <taxon>Metazoa</taxon>
        <taxon>Ecdysozoa</taxon>
        <taxon>Arthropoda</taxon>
        <taxon>Hexapoda</taxon>
        <taxon>Insecta</taxon>
        <taxon>Pterygota</taxon>
        <taxon>Neoptera</taxon>
        <taxon>Endopterygota</taxon>
        <taxon>Coleoptera</taxon>
        <taxon>Polyphaga</taxon>
        <taxon>Cucujiformia</taxon>
        <taxon>Chrysomeloidea</taxon>
        <taxon>Chrysomelidae</taxon>
        <taxon>Galerucinae</taxon>
        <taxon>Alticini</taxon>
        <taxon>Psylliodes</taxon>
    </lineage>
</organism>
<keyword evidence="3" id="KW-1185">Reference proteome</keyword>
<dbReference type="AlphaFoldDB" id="A0A9P0DFB2"/>
<protein>
    <submittedName>
        <fullName evidence="2">Uncharacterized protein</fullName>
    </submittedName>
</protein>
<dbReference type="EMBL" id="OV651821">
    <property type="protein sequence ID" value="CAH1115317.1"/>
    <property type="molecule type" value="Genomic_DNA"/>
</dbReference>
<feature type="region of interest" description="Disordered" evidence="1">
    <location>
        <begin position="64"/>
        <end position="130"/>
    </location>
</feature>
<evidence type="ECO:0000256" key="1">
    <source>
        <dbReference type="SAM" id="MobiDB-lite"/>
    </source>
</evidence>
<accession>A0A9P0DFB2</accession>
<reference evidence="2" key="1">
    <citation type="submission" date="2022-01" db="EMBL/GenBank/DDBJ databases">
        <authorList>
            <person name="King R."/>
        </authorList>
    </citation>
    <scope>NUCLEOTIDE SEQUENCE</scope>
</reference>